<evidence type="ECO:0000259" key="6">
    <source>
        <dbReference type="PROSITE" id="PS50109"/>
    </source>
</evidence>
<dbReference type="Pfam" id="PF02518">
    <property type="entry name" value="HATPase_c"/>
    <property type="match status" value="1"/>
</dbReference>
<evidence type="ECO:0000256" key="2">
    <source>
        <dbReference type="ARBA" id="ARBA00012438"/>
    </source>
</evidence>
<dbReference type="InterPro" id="IPR004358">
    <property type="entry name" value="Sig_transdc_His_kin-like_C"/>
</dbReference>
<accession>A0A4Q7PII4</accession>
<keyword evidence="3" id="KW-0597">Phosphoprotein</keyword>
<name>A0A4Q7PII4_9FIRM</name>
<proteinExistence type="predicted"/>
<dbReference type="EC" id="2.7.13.3" evidence="2"/>
<gene>
    <name evidence="7" type="ORF">EV209_1743</name>
</gene>
<dbReference type="EMBL" id="SGXF01000003">
    <property type="protein sequence ID" value="RZT00434.1"/>
    <property type="molecule type" value="Genomic_DNA"/>
</dbReference>
<dbReference type="Proteomes" id="UP000292927">
    <property type="component" value="Unassembled WGS sequence"/>
</dbReference>
<dbReference type="OrthoDB" id="9815750at2"/>
<dbReference type="SUPFAM" id="SSF55874">
    <property type="entry name" value="ATPase domain of HSP90 chaperone/DNA topoisomerase II/histidine kinase"/>
    <property type="match status" value="1"/>
</dbReference>
<keyword evidence="5" id="KW-0902">Two-component regulatory system</keyword>
<dbReference type="Gene3D" id="3.30.565.10">
    <property type="entry name" value="Histidine kinase-like ATPase, C-terminal domain"/>
    <property type="match status" value="1"/>
</dbReference>
<comment type="caution">
    <text evidence="7">The sequence shown here is derived from an EMBL/GenBank/DDBJ whole genome shotgun (WGS) entry which is preliminary data.</text>
</comment>
<keyword evidence="4 7" id="KW-0808">Transferase</keyword>
<dbReference type="SMART" id="SM00387">
    <property type="entry name" value="HATPase_c"/>
    <property type="match status" value="1"/>
</dbReference>
<dbReference type="PROSITE" id="PS50109">
    <property type="entry name" value="HIS_KIN"/>
    <property type="match status" value="1"/>
</dbReference>
<keyword evidence="8" id="KW-1185">Reference proteome</keyword>
<dbReference type="PANTHER" id="PTHR43547">
    <property type="entry name" value="TWO-COMPONENT HISTIDINE KINASE"/>
    <property type="match status" value="1"/>
</dbReference>
<protein>
    <recommendedName>
        <fullName evidence="2">histidine kinase</fullName>
        <ecNumber evidence="2">2.7.13.3</ecNumber>
    </recommendedName>
</protein>
<evidence type="ECO:0000256" key="3">
    <source>
        <dbReference type="ARBA" id="ARBA00022553"/>
    </source>
</evidence>
<dbReference type="PANTHER" id="PTHR43547:SF2">
    <property type="entry name" value="HYBRID SIGNAL TRANSDUCTION HISTIDINE KINASE C"/>
    <property type="match status" value="1"/>
</dbReference>
<evidence type="ECO:0000256" key="4">
    <source>
        <dbReference type="ARBA" id="ARBA00022777"/>
    </source>
</evidence>
<dbReference type="CDD" id="cd00075">
    <property type="entry name" value="HATPase"/>
    <property type="match status" value="1"/>
</dbReference>
<dbReference type="RefSeq" id="WP_130435050.1">
    <property type="nucleotide sequence ID" value="NZ_SGXF01000003.1"/>
</dbReference>
<dbReference type="GO" id="GO:0000155">
    <property type="term" value="F:phosphorelay sensor kinase activity"/>
    <property type="evidence" value="ECO:0007669"/>
    <property type="project" value="TreeGrafter"/>
</dbReference>
<evidence type="ECO:0000313" key="7">
    <source>
        <dbReference type="EMBL" id="RZT00434.1"/>
    </source>
</evidence>
<dbReference type="InterPro" id="IPR005467">
    <property type="entry name" value="His_kinase_dom"/>
</dbReference>
<dbReference type="PRINTS" id="PR00344">
    <property type="entry name" value="BCTRLSENSOR"/>
</dbReference>
<evidence type="ECO:0000256" key="1">
    <source>
        <dbReference type="ARBA" id="ARBA00000085"/>
    </source>
</evidence>
<organism evidence="7 8">
    <name type="scientific">Cuneatibacter caecimuris</name>
    <dbReference type="NCBI Taxonomy" id="1796618"/>
    <lineage>
        <taxon>Bacteria</taxon>
        <taxon>Bacillati</taxon>
        <taxon>Bacillota</taxon>
        <taxon>Clostridia</taxon>
        <taxon>Lachnospirales</taxon>
        <taxon>Lachnospiraceae</taxon>
        <taxon>Cuneatibacter</taxon>
    </lineage>
</organism>
<dbReference type="AlphaFoldDB" id="A0A4Q7PII4"/>
<sequence length="236" mass="25481">METPINITDKEKKDPIFSALTHELRNILTMTSCSIDLIELKHPEVVSFAHWSDIRSDFQTMRSLLQELSDYNNSAILNLTLVDLPALVRHICSTCSPWLQKQGQTLSLHVAEPVPLLSLDSTKISQLLINLIKNASEASSVGGHIHVSLHRCTATVQLKVSDNGCGISSEEVSHVFEAYHTTKPDGTGLGLPVSARIAQAHGGILSYTSNPGGGSCFTVSLPCSLSGTELLPAENQ</sequence>
<keyword evidence="4 7" id="KW-0418">Kinase</keyword>
<dbReference type="InterPro" id="IPR003594">
    <property type="entry name" value="HATPase_dom"/>
</dbReference>
<comment type="catalytic activity">
    <reaction evidence="1">
        <text>ATP + protein L-histidine = ADP + protein N-phospho-L-histidine.</text>
        <dbReference type="EC" id="2.7.13.3"/>
    </reaction>
</comment>
<evidence type="ECO:0000313" key="8">
    <source>
        <dbReference type="Proteomes" id="UP000292927"/>
    </source>
</evidence>
<dbReference type="InterPro" id="IPR036890">
    <property type="entry name" value="HATPase_C_sf"/>
</dbReference>
<evidence type="ECO:0000256" key="5">
    <source>
        <dbReference type="ARBA" id="ARBA00023012"/>
    </source>
</evidence>
<feature type="domain" description="Histidine kinase" evidence="6">
    <location>
        <begin position="19"/>
        <end position="225"/>
    </location>
</feature>
<reference evidence="7 8" key="1">
    <citation type="submission" date="2019-02" db="EMBL/GenBank/DDBJ databases">
        <title>Genomic Encyclopedia of Type Strains, Phase IV (KMG-IV): sequencing the most valuable type-strain genomes for metagenomic binning, comparative biology and taxonomic classification.</title>
        <authorList>
            <person name="Goeker M."/>
        </authorList>
    </citation>
    <scope>NUCLEOTIDE SEQUENCE [LARGE SCALE GENOMIC DNA]</scope>
    <source>
        <strain evidence="7 8">DSM 29486</strain>
    </source>
</reference>